<dbReference type="Gene3D" id="3.40.50.150">
    <property type="entry name" value="Vaccinia Virus protein VP39"/>
    <property type="match status" value="1"/>
</dbReference>
<keyword evidence="5" id="KW-0819">tRNA processing</keyword>
<dbReference type="Pfam" id="PF18093">
    <property type="entry name" value="Trm5_N"/>
    <property type="match status" value="1"/>
</dbReference>
<evidence type="ECO:0000259" key="6">
    <source>
        <dbReference type="PROSITE" id="PS51684"/>
    </source>
</evidence>
<dbReference type="SUPFAM" id="SSF53335">
    <property type="entry name" value="S-adenosyl-L-methionine-dependent methyltransferases"/>
    <property type="match status" value="1"/>
</dbReference>
<dbReference type="AlphaFoldDB" id="A0AAF0JM72"/>
<dbReference type="InterPro" id="IPR056743">
    <property type="entry name" value="TRM5-TYW2-like_MTfase"/>
</dbReference>
<dbReference type="InterPro" id="IPR029063">
    <property type="entry name" value="SAM-dependent_MTases_sf"/>
</dbReference>
<keyword evidence="3" id="KW-0808">Transferase</keyword>
<evidence type="ECO:0000256" key="3">
    <source>
        <dbReference type="ARBA" id="ARBA00022679"/>
    </source>
</evidence>
<protein>
    <submittedName>
        <fullName evidence="7">Methyltransferase</fullName>
    </submittedName>
</protein>
<reference evidence="7" key="1">
    <citation type="submission" date="2022-01" db="EMBL/GenBank/DDBJ databases">
        <title>Complete genome of Methanomicrobium antiquum DSM 21220.</title>
        <authorList>
            <person name="Chen S.-C."/>
            <person name="You Y.-T."/>
            <person name="Zhou Y.-Z."/>
            <person name="Lai M.-C."/>
        </authorList>
    </citation>
    <scope>NUCLEOTIDE SEQUENCE</scope>
    <source>
        <strain evidence="7">DSM 21220</strain>
    </source>
</reference>
<dbReference type="GO" id="GO:0002939">
    <property type="term" value="P:tRNA N1-guanine methylation"/>
    <property type="evidence" value="ECO:0007669"/>
    <property type="project" value="TreeGrafter"/>
</dbReference>
<evidence type="ECO:0000256" key="4">
    <source>
        <dbReference type="ARBA" id="ARBA00022691"/>
    </source>
</evidence>
<sequence length="304" mass="34653">MSEKQWGIKVIKSEGEATRRRLINSGLFDSRLKPHSEGDFLVFPVKNEDKSDGEFFFEKRTEKREPARHELIGGIAVMQEDNPSEAYYLLNSRPVIHTVIYPETPVSGEYRTKDFKVLAGKNTTKTNYVEYNNRFVIDLSVAYFSARLANERQRIVGLMKEKERVLDMFAGVGPFPIILSDKASVIYAGDINPGAVCLMRENIALNRKKNIIPMLADALSLGKILKSHSFDRIIMNLPMTSSEFLDVAFLLCKKGGTIHYYTLQSEEGEMLDILRKYTSGKISERIVRSYSPHQHHAVYDICCE</sequence>
<keyword evidence="8" id="KW-1185">Reference proteome</keyword>
<keyword evidence="2 7" id="KW-0489">Methyltransferase</keyword>
<dbReference type="GO" id="GO:0008175">
    <property type="term" value="F:tRNA methyltransferase activity"/>
    <property type="evidence" value="ECO:0007669"/>
    <property type="project" value="TreeGrafter"/>
</dbReference>
<dbReference type="Proteomes" id="UP001218895">
    <property type="component" value="Chromosome"/>
</dbReference>
<keyword evidence="1" id="KW-0963">Cytoplasm</keyword>
<evidence type="ECO:0000256" key="1">
    <source>
        <dbReference type="ARBA" id="ARBA00022490"/>
    </source>
</evidence>
<dbReference type="EMBL" id="CP091092">
    <property type="protein sequence ID" value="WFN36220.1"/>
    <property type="molecule type" value="Genomic_DNA"/>
</dbReference>
<dbReference type="GeneID" id="79950471"/>
<dbReference type="GO" id="GO:0005737">
    <property type="term" value="C:cytoplasm"/>
    <property type="evidence" value="ECO:0007669"/>
    <property type="project" value="TreeGrafter"/>
</dbReference>
<dbReference type="RefSeq" id="WP_278099058.1">
    <property type="nucleotide sequence ID" value="NZ_CP091092.1"/>
</dbReference>
<dbReference type="InterPro" id="IPR040601">
    <property type="entry name" value="Trm5a/b_N"/>
</dbReference>
<evidence type="ECO:0000313" key="8">
    <source>
        <dbReference type="Proteomes" id="UP001218895"/>
    </source>
</evidence>
<dbReference type="Pfam" id="PF02475">
    <property type="entry name" value="TRM5-TYW2_MTfase"/>
    <property type="match status" value="1"/>
</dbReference>
<proteinExistence type="predicted"/>
<dbReference type="PANTHER" id="PTHR23245">
    <property type="entry name" value="TRNA METHYLTRANSFERASE"/>
    <property type="match status" value="1"/>
</dbReference>
<evidence type="ECO:0000256" key="2">
    <source>
        <dbReference type="ARBA" id="ARBA00022603"/>
    </source>
</evidence>
<feature type="domain" description="SAM-dependent methyltransferase TRM5/TYW2-type" evidence="6">
    <location>
        <begin position="69"/>
        <end position="304"/>
    </location>
</feature>
<dbReference type="CDD" id="cd02440">
    <property type="entry name" value="AdoMet_MTases"/>
    <property type="match status" value="1"/>
</dbReference>
<dbReference type="Gene3D" id="3.30.70.2580">
    <property type="match status" value="1"/>
</dbReference>
<name>A0AAF0JM72_9EURY</name>
<keyword evidence="4" id="KW-0949">S-adenosyl-L-methionine</keyword>
<dbReference type="PROSITE" id="PS51684">
    <property type="entry name" value="SAM_MT_TRM5_TYW2"/>
    <property type="match status" value="1"/>
</dbReference>
<evidence type="ECO:0000313" key="7">
    <source>
        <dbReference type="EMBL" id="WFN36220.1"/>
    </source>
</evidence>
<accession>A0AAF0JM72</accession>
<dbReference type="InterPro" id="IPR030382">
    <property type="entry name" value="MeTrfase_TRM5/TYW2"/>
</dbReference>
<evidence type="ECO:0000256" key="5">
    <source>
        <dbReference type="ARBA" id="ARBA00022694"/>
    </source>
</evidence>
<dbReference type="KEGG" id="manq:L1994_08695"/>
<gene>
    <name evidence="7" type="ORF">L1994_08695</name>
</gene>
<dbReference type="PANTHER" id="PTHR23245:SF36">
    <property type="entry name" value="TRNA (GUANINE(37)-N1)-METHYLTRANSFERASE"/>
    <property type="match status" value="1"/>
</dbReference>
<organism evidence="7 8">
    <name type="scientific">Methanomicrobium antiquum</name>
    <dbReference type="NCBI Taxonomy" id="487686"/>
    <lineage>
        <taxon>Archaea</taxon>
        <taxon>Methanobacteriati</taxon>
        <taxon>Methanobacteriota</taxon>
        <taxon>Stenosarchaea group</taxon>
        <taxon>Methanomicrobia</taxon>
        <taxon>Methanomicrobiales</taxon>
        <taxon>Methanomicrobiaceae</taxon>
        <taxon>Methanomicrobium</taxon>
    </lineage>
</organism>